<organism evidence="2 3">
    <name type="scientific">Iphiclides podalirius</name>
    <name type="common">scarce swallowtail</name>
    <dbReference type="NCBI Taxonomy" id="110791"/>
    <lineage>
        <taxon>Eukaryota</taxon>
        <taxon>Metazoa</taxon>
        <taxon>Ecdysozoa</taxon>
        <taxon>Arthropoda</taxon>
        <taxon>Hexapoda</taxon>
        <taxon>Insecta</taxon>
        <taxon>Pterygota</taxon>
        <taxon>Neoptera</taxon>
        <taxon>Endopterygota</taxon>
        <taxon>Lepidoptera</taxon>
        <taxon>Glossata</taxon>
        <taxon>Ditrysia</taxon>
        <taxon>Papilionoidea</taxon>
        <taxon>Papilionidae</taxon>
        <taxon>Papilioninae</taxon>
        <taxon>Iphiclides</taxon>
    </lineage>
</organism>
<feature type="region of interest" description="Disordered" evidence="1">
    <location>
        <begin position="87"/>
        <end position="112"/>
    </location>
</feature>
<evidence type="ECO:0000313" key="2">
    <source>
        <dbReference type="EMBL" id="CAH2040073.1"/>
    </source>
</evidence>
<reference evidence="2" key="1">
    <citation type="submission" date="2022-03" db="EMBL/GenBank/DDBJ databases">
        <authorList>
            <person name="Martin H S."/>
        </authorList>
    </citation>
    <scope>NUCLEOTIDE SEQUENCE</scope>
</reference>
<dbReference type="EMBL" id="OW152824">
    <property type="protein sequence ID" value="CAH2040073.1"/>
    <property type="molecule type" value="Genomic_DNA"/>
</dbReference>
<name>A0ABN8HRA6_9NEOP</name>
<feature type="non-terminal residue" evidence="2">
    <location>
        <position position="1"/>
    </location>
</feature>
<proteinExistence type="predicted"/>
<accession>A0ABN8HRA6</accession>
<protein>
    <submittedName>
        <fullName evidence="2">Uncharacterized protein</fullName>
    </submittedName>
</protein>
<dbReference type="Proteomes" id="UP000837857">
    <property type="component" value="Chromosome 12"/>
</dbReference>
<evidence type="ECO:0000256" key="1">
    <source>
        <dbReference type="SAM" id="MobiDB-lite"/>
    </source>
</evidence>
<evidence type="ECO:0000313" key="3">
    <source>
        <dbReference type="Proteomes" id="UP000837857"/>
    </source>
</evidence>
<gene>
    <name evidence="2" type="ORF">IPOD504_LOCUS2256</name>
</gene>
<keyword evidence="3" id="KW-1185">Reference proteome</keyword>
<sequence length="112" mass="12768">MEKRVGATLILVQRLQSSIRRRGIGAWVEWEVRGMRGGSVRAANDVRGSIWHAGRRSLPRPLSLGRTCARDVTYVTRAVDSRWQRAHVRPKLQDQEQPFAEDVTPMGRQLHA</sequence>